<dbReference type="EC" id="3.4.19.12" evidence="2"/>
<keyword evidence="10" id="KW-1185">Reference proteome</keyword>
<feature type="domain" description="UCH catalytic" evidence="8">
    <location>
        <begin position="40"/>
        <end position="267"/>
    </location>
</feature>
<dbReference type="Gene3D" id="3.40.532.10">
    <property type="entry name" value="Peptidase C12, ubiquitin carboxyl-terminal hydrolase"/>
    <property type="match status" value="2"/>
</dbReference>
<dbReference type="EMBL" id="MU251735">
    <property type="protein sequence ID" value="KAG9229743.1"/>
    <property type="molecule type" value="Genomic_DNA"/>
</dbReference>
<dbReference type="PROSITE" id="PS52048">
    <property type="entry name" value="UCH_DOMAIN"/>
    <property type="match status" value="1"/>
</dbReference>
<evidence type="ECO:0000313" key="10">
    <source>
        <dbReference type="Proteomes" id="UP000824998"/>
    </source>
</evidence>
<dbReference type="Pfam" id="PF01088">
    <property type="entry name" value="Peptidase_C12"/>
    <property type="match status" value="2"/>
</dbReference>
<sequence length="418" mass="47077">MNKRPQRKRKARFLAAVDEPVSIAQAMDPLTEEERKGWKGWVELESDPAIFNFILRKYGVNGVKIQEVFSLEDEMLAFLPYSPRVYQCTQEICGSPTRFTTNNACATVAMLNIVMNSPDVDLGATLSKFKDDTKRLKPAYRGKRLGEHDFIRSVHNSFFRRMENLDADLSLQNDFEKWERVKNKPKRKAATNNRKKKTPDDDELAFHFIAYVPVDGILWRLDGLQRQPLSLGEVGDSWIALARQSIEQRMAQYEEDGVQFNLLSLCKSPLQSIPSEAAVAFTSLSAIEERLDELKPGWKEFAPSDGFSSFGKKNGSFGIISGEAIRDTALLRSSTKQIDMARENIVTLMGLHQETSRKLARLQASYIEEESTISTENAEASSRIVDHTQIVFNAIQTLLEAGVMKEIVQDVGNGGSAE</sequence>
<dbReference type="GO" id="GO:0004843">
    <property type="term" value="F:cysteine-type deubiquitinase activity"/>
    <property type="evidence" value="ECO:0007669"/>
    <property type="project" value="UniProtKB-EC"/>
</dbReference>
<evidence type="ECO:0000256" key="2">
    <source>
        <dbReference type="ARBA" id="ARBA00012759"/>
    </source>
</evidence>
<protein>
    <recommendedName>
        <fullName evidence="2">ubiquitinyl hydrolase 1</fullName>
        <ecNumber evidence="2">3.4.19.12</ecNumber>
    </recommendedName>
</protein>
<dbReference type="InterPro" id="IPR001578">
    <property type="entry name" value="Peptidase_C12_UCH"/>
</dbReference>
<evidence type="ECO:0000313" key="9">
    <source>
        <dbReference type="EMBL" id="KAG9229743.1"/>
    </source>
</evidence>
<evidence type="ECO:0000256" key="7">
    <source>
        <dbReference type="PROSITE-ProRule" id="PRU01393"/>
    </source>
</evidence>
<keyword evidence="3" id="KW-0645">Protease</keyword>
<dbReference type="FunFam" id="3.40.532.10:FF:000010">
    <property type="entry name" value="Ubiquitin carboxyl-terminal hydrolase"/>
    <property type="match status" value="1"/>
</dbReference>
<comment type="similarity">
    <text evidence="7">Belongs to the peptidase C12 family.</text>
</comment>
<organism evidence="9 10">
    <name type="scientific">Amylocarpus encephaloides</name>
    <dbReference type="NCBI Taxonomy" id="45428"/>
    <lineage>
        <taxon>Eukaryota</taxon>
        <taxon>Fungi</taxon>
        <taxon>Dikarya</taxon>
        <taxon>Ascomycota</taxon>
        <taxon>Pezizomycotina</taxon>
        <taxon>Leotiomycetes</taxon>
        <taxon>Helotiales</taxon>
        <taxon>Helotiales incertae sedis</taxon>
        <taxon>Amylocarpus</taxon>
    </lineage>
</organism>
<evidence type="ECO:0000256" key="1">
    <source>
        <dbReference type="ARBA" id="ARBA00000707"/>
    </source>
</evidence>
<comment type="catalytic activity">
    <reaction evidence="1">
        <text>Thiol-dependent hydrolysis of ester, thioester, amide, peptide and isopeptide bonds formed by the C-terminal Gly of ubiquitin (a 76-residue protein attached to proteins as an intracellular targeting signal).</text>
        <dbReference type="EC" id="3.4.19.12"/>
    </reaction>
</comment>
<comment type="caution">
    <text evidence="9">The sequence shown here is derived from an EMBL/GenBank/DDBJ whole genome shotgun (WGS) entry which is preliminary data.</text>
</comment>
<evidence type="ECO:0000256" key="5">
    <source>
        <dbReference type="ARBA" id="ARBA00022801"/>
    </source>
</evidence>
<dbReference type="GO" id="GO:0006511">
    <property type="term" value="P:ubiquitin-dependent protein catabolic process"/>
    <property type="evidence" value="ECO:0007669"/>
    <property type="project" value="InterPro"/>
</dbReference>
<evidence type="ECO:0000256" key="6">
    <source>
        <dbReference type="ARBA" id="ARBA00022807"/>
    </source>
</evidence>
<dbReference type="GO" id="GO:0005737">
    <property type="term" value="C:cytoplasm"/>
    <property type="evidence" value="ECO:0007669"/>
    <property type="project" value="TreeGrafter"/>
</dbReference>
<dbReference type="OrthoDB" id="1924260at2759"/>
<gene>
    <name evidence="9" type="ORF">BJ875DRAFT_386686</name>
</gene>
<dbReference type="GO" id="GO:0016579">
    <property type="term" value="P:protein deubiquitination"/>
    <property type="evidence" value="ECO:0007669"/>
    <property type="project" value="TreeGrafter"/>
</dbReference>
<dbReference type="Proteomes" id="UP000824998">
    <property type="component" value="Unassembled WGS sequence"/>
</dbReference>
<evidence type="ECO:0000259" key="8">
    <source>
        <dbReference type="PROSITE" id="PS52048"/>
    </source>
</evidence>
<evidence type="ECO:0000256" key="3">
    <source>
        <dbReference type="ARBA" id="ARBA00022670"/>
    </source>
</evidence>
<dbReference type="PANTHER" id="PTHR10589">
    <property type="entry name" value="UBIQUITIN CARBOXYL-TERMINAL HYDROLASE"/>
    <property type="match status" value="1"/>
</dbReference>
<dbReference type="SUPFAM" id="SSF54001">
    <property type="entry name" value="Cysteine proteinases"/>
    <property type="match status" value="1"/>
</dbReference>
<comment type="caution">
    <text evidence="7">Lacks conserved residue(s) required for the propagation of feature annotation.</text>
</comment>
<reference evidence="9" key="1">
    <citation type="journal article" date="2021" name="IMA Fungus">
        <title>Genomic characterization of three marine fungi, including Emericellopsis atlantica sp. nov. with signatures of a generalist lifestyle and marine biomass degradation.</title>
        <authorList>
            <person name="Hagestad O.C."/>
            <person name="Hou L."/>
            <person name="Andersen J.H."/>
            <person name="Hansen E.H."/>
            <person name="Altermark B."/>
            <person name="Li C."/>
            <person name="Kuhnert E."/>
            <person name="Cox R.J."/>
            <person name="Crous P.W."/>
            <person name="Spatafora J.W."/>
            <person name="Lail K."/>
            <person name="Amirebrahimi M."/>
            <person name="Lipzen A."/>
            <person name="Pangilinan J."/>
            <person name="Andreopoulos W."/>
            <person name="Hayes R.D."/>
            <person name="Ng V."/>
            <person name="Grigoriev I.V."/>
            <person name="Jackson S.A."/>
            <person name="Sutton T.D.S."/>
            <person name="Dobson A.D.W."/>
            <person name="Rama T."/>
        </authorList>
    </citation>
    <scope>NUCLEOTIDE SEQUENCE</scope>
    <source>
        <strain evidence="9">TRa018bII</strain>
    </source>
</reference>
<dbReference type="AlphaFoldDB" id="A0A9P7YB11"/>
<dbReference type="InterPro" id="IPR038765">
    <property type="entry name" value="Papain-like_cys_pep_sf"/>
</dbReference>
<keyword evidence="6" id="KW-0788">Thiol protease</keyword>
<proteinExistence type="inferred from homology"/>
<keyword evidence="4" id="KW-0833">Ubl conjugation pathway</keyword>
<evidence type="ECO:0000256" key="4">
    <source>
        <dbReference type="ARBA" id="ARBA00022786"/>
    </source>
</evidence>
<accession>A0A9P7YB11</accession>
<dbReference type="PANTHER" id="PTHR10589:SF29">
    <property type="entry name" value="UBIQUITIN CARBOXYL-TERMINAL HYDROLASE"/>
    <property type="match status" value="1"/>
</dbReference>
<dbReference type="InterPro" id="IPR036959">
    <property type="entry name" value="Peptidase_C12_UCH_sf"/>
</dbReference>
<name>A0A9P7YB11_9HELO</name>
<keyword evidence="5" id="KW-0378">Hydrolase</keyword>